<dbReference type="SUPFAM" id="SSF53474">
    <property type="entry name" value="alpha/beta-Hydrolases"/>
    <property type="match status" value="1"/>
</dbReference>
<organism evidence="1 2">
    <name type="scientific">Alteromonas macleodii (strain English Channel 673)</name>
    <dbReference type="NCBI Taxonomy" id="1004788"/>
    <lineage>
        <taxon>Bacteria</taxon>
        <taxon>Pseudomonadati</taxon>
        <taxon>Pseudomonadota</taxon>
        <taxon>Gammaproteobacteria</taxon>
        <taxon>Alteromonadales</taxon>
        <taxon>Alteromonadaceae</taxon>
        <taxon>Alteromonas/Salinimonas group</taxon>
        <taxon>Alteromonas</taxon>
    </lineage>
</organism>
<gene>
    <name evidence="1" type="ordered locus">AMEC673_04125</name>
</gene>
<protein>
    <recommendedName>
        <fullName evidence="3">Alpha/beta hydrolase</fullName>
    </recommendedName>
</protein>
<reference evidence="2" key="1">
    <citation type="journal article" date="2012" name="Sci. Rep.">
        <title>Genomes of surface isolates of Alteromonas macleodii: the life of a widespread marine opportunistic copiotroph.</title>
        <authorList>
            <person name="Lopez-Perez M."/>
            <person name="Gonzaga A."/>
            <person name="Martin-Cuadrado A.B."/>
            <person name="Onyshchenko O."/>
            <person name="Ghavidel A."/>
            <person name="Ghai R."/>
            <person name="Rodriguez-Valera F."/>
        </authorList>
    </citation>
    <scope>NUCLEOTIDE SEQUENCE [LARGE SCALE GENOMIC DNA]</scope>
    <source>
        <strain evidence="2">English Channel 673</strain>
    </source>
</reference>
<proteinExistence type="predicted"/>
<dbReference type="Gene3D" id="3.40.50.1820">
    <property type="entry name" value="alpha/beta hydrolase"/>
    <property type="match status" value="1"/>
</dbReference>
<name>A0AB32ZVK3_ALTME</name>
<evidence type="ECO:0000313" key="1">
    <source>
        <dbReference type="EMBL" id="AFT73522.1"/>
    </source>
</evidence>
<evidence type="ECO:0008006" key="3">
    <source>
        <dbReference type="Google" id="ProtNLM"/>
    </source>
</evidence>
<dbReference type="InterPro" id="IPR029058">
    <property type="entry name" value="AB_hydrolase_fold"/>
</dbReference>
<dbReference type="Proteomes" id="UP000006296">
    <property type="component" value="Chromosome"/>
</dbReference>
<evidence type="ECO:0000313" key="2">
    <source>
        <dbReference type="Proteomes" id="UP000006296"/>
    </source>
</evidence>
<sequence>MGEMRIKQNLIYWVLVATVCCISACSSDKFIRKKVSPLSLAGAYGYGYLPDLSHLDNIQLAARCTSYEQSTTLDIALALDCYITLLKRDSLSDAHRAIGIDGYNLAVNKLFRLRHTTDNLIQVNYSGPSELVLVSEIEALDARLSPKVFGELGGAAVARISNQAQNGRSLDLNYPLEGIYSPYSLQVESVALKGLRIHISLQAQHVDVPTEILVGNNTYTQRYSPAAAYLSLLQNADIHNFSWLGFINAQDAEKRMGVFSIGELSSVKTPIIMIHGLNSDPLIWRYLTMAIFNDEELSQHYQILHVYYPSGPPPFYNAMRVRNLLYKLNQRIASSEGASSSAVLIGHSMGGVIAKLISTHSDNTLWDTTFTEPPEALLAEGDEMLRDIFIFSPVYKENTVFFLDTPHRGSEIANSLIGSLGSSLITLPFSFKALFKNFIEKVGVSRLTAAMLPFLQNYGPDSVQVLRPNHPLMTALADISVEGESYSIIGSISTLYCQSETECAAITDSVVSYSSAYLPDAKDTTIVNSSHNSFKSTQAIEFILDKLRQKHISAKTVQNSLDM</sequence>
<dbReference type="KEGG" id="amg:AMEC673_04125"/>
<dbReference type="AlphaFoldDB" id="A0AB32ZVK3"/>
<dbReference type="EMBL" id="CP003844">
    <property type="protein sequence ID" value="AFT73522.1"/>
    <property type="molecule type" value="Genomic_DNA"/>
</dbReference>
<accession>A0AB32ZVK3</accession>